<evidence type="ECO:0000313" key="1">
    <source>
        <dbReference type="EMBL" id="CAG8855066.1"/>
    </source>
</evidence>
<gene>
    <name evidence="1" type="ORF">GMARGA_LOCUS43887</name>
</gene>
<feature type="non-terminal residue" evidence="1">
    <location>
        <position position="1"/>
    </location>
</feature>
<name>A0ABN7XJV0_GIGMA</name>
<protein>
    <submittedName>
        <fullName evidence="1">29097_t:CDS:1</fullName>
    </submittedName>
</protein>
<keyword evidence="2" id="KW-1185">Reference proteome</keyword>
<organism evidence="1 2">
    <name type="scientific">Gigaspora margarita</name>
    <dbReference type="NCBI Taxonomy" id="4874"/>
    <lineage>
        <taxon>Eukaryota</taxon>
        <taxon>Fungi</taxon>
        <taxon>Fungi incertae sedis</taxon>
        <taxon>Mucoromycota</taxon>
        <taxon>Glomeromycotina</taxon>
        <taxon>Glomeromycetes</taxon>
        <taxon>Diversisporales</taxon>
        <taxon>Gigasporaceae</taxon>
        <taxon>Gigaspora</taxon>
    </lineage>
</organism>
<evidence type="ECO:0000313" key="2">
    <source>
        <dbReference type="Proteomes" id="UP000789901"/>
    </source>
</evidence>
<proteinExistence type="predicted"/>
<comment type="caution">
    <text evidence="1">The sequence shown here is derived from an EMBL/GenBank/DDBJ whole genome shotgun (WGS) entry which is preliminary data.</text>
</comment>
<feature type="non-terminal residue" evidence="1">
    <location>
        <position position="39"/>
    </location>
</feature>
<dbReference type="Proteomes" id="UP000789901">
    <property type="component" value="Unassembled WGS sequence"/>
</dbReference>
<accession>A0ABN7XJV0</accession>
<reference evidence="1 2" key="1">
    <citation type="submission" date="2021-06" db="EMBL/GenBank/DDBJ databases">
        <authorList>
            <person name="Kallberg Y."/>
            <person name="Tangrot J."/>
            <person name="Rosling A."/>
        </authorList>
    </citation>
    <scope>NUCLEOTIDE SEQUENCE [LARGE SCALE GENOMIC DNA]</scope>
    <source>
        <strain evidence="1 2">120-4 pot B 10/14</strain>
    </source>
</reference>
<sequence length="39" mass="4531">KETMQKAKIEDVGIRKSLNSEFNMKEIFGVIPYIALEIF</sequence>
<dbReference type="EMBL" id="CAJVQB010145538">
    <property type="protein sequence ID" value="CAG8855066.1"/>
    <property type="molecule type" value="Genomic_DNA"/>
</dbReference>